<reference evidence="3" key="2">
    <citation type="submission" date="2025-08" db="UniProtKB">
        <authorList>
            <consortium name="Ensembl"/>
        </authorList>
    </citation>
    <scope>IDENTIFICATION</scope>
    <source>
        <strain evidence="3">Guanapo</strain>
    </source>
</reference>
<dbReference type="SUPFAM" id="SSF56436">
    <property type="entry name" value="C-type lectin-like"/>
    <property type="match status" value="1"/>
</dbReference>
<dbReference type="Pfam" id="PF00059">
    <property type="entry name" value="Lectin_C"/>
    <property type="match status" value="1"/>
</dbReference>
<dbReference type="GeneTree" id="ENSGT00940000177018"/>
<dbReference type="AlphaFoldDB" id="A0A3P9NFS6"/>
<feature type="chain" id="PRO_5018224265" description="C-type lectin domain-containing protein" evidence="1">
    <location>
        <begin position="20"/>
        <end position="160"/>
    </location>
</feature>
<name>A0A3P9NFS6_POERE</name>
<proteinExistence type="predicted"/>
<dbReference type="SMART" id="SM00034">
    <property type="entry name" value="CLECT"/>
    <property type="match status" value="1"/>
</dbReference>
<evidence type="ECO:0000256" key="1">
    <source>
        <dbReference type="SAM" id="SignalP"/>
    </source>
</evidence>
<evidence type="ECO:0000313" key="3">
    <source>
        <dbReference type="Ensembl" id="ENSPREP00000008382.1"/>
    </source>
</evidence>
<evidence type="ECO:0000313" key="4">
    <source>
        <dbReference type="Proteomes" id="UP000242638"/>
    </source>
</evidence>
<feature type="domain" description="C-type lectin" evidence="2">
    <location>
        <begin position="30"/>
        <end position="137"/>
    </location>
</feature>
<dbReference type="InterPro" id="IPR016186">
    <property type="entry name" value="C-type_lectin-like/link_sf"/>
</dbReference>
<accession>A0A3P9NFS6</accession>
<dbReference type="Ensembl" id="ENSPRET00000008480.1">
    <property type="protein sequence ID" value="ENSPREP00000008382.1"/>
    <property type="gene ID" value="ENSPREG00000005724.1"/>
</dbReference>
<dbReference type="PROSITE" id="PS50041">
    <property type="entry name" value="C_TYPE_LECTIN_2"/>
    <property type="match status" value="1"/>
</dbReference>
<sequence>LNRFSLFVKMRLIILFVSSVPVSPSSFCLSWSDAMSSCTHLVGGSHLADLKTTEDLLFVSSYLQSDNHLLLLWTGLNDQQVTCLPLWSDGSPYNQTNTMTLLPANQTDCFAFQRNATGPGYFLTPFFCDFTLPFICQYQSKLRTQCISINQILLILLNIA</sequence>
<keyword evidence="4" id="KW-1185">Reference proteome</keyword>
<dbReference type="InterPro" id="IPR050111">
    <property type="entry name" value="C-type_lectin/snaclec_domain"/>
</dbReference>
<keyword evidence="1" id="KW-0732">Signal</keyword>
<evidence type="ECO:0000259" key="2">
    <source>
        <dbReference type="PROSITE" id="PS50041"/>
    </source>
</evidence>
<dbReference type="Gene3D" id="3.10.100.10">
    <property type="entry name" value="Mannose-Binding Protein A, subunit A"/>
    <property type="match status" value="1"/>
</dbReference>
<dbReference type="InterPro" id="IPR001304">
    <property type="entry name" value="C-type_lectin-like"/>
</dbReference>
<reference evidence="3" key="3">
    <citation type="submission" date="2025-09" db="UniProtKB">
        <authorList>
            <consortium name="Ensembl"/>
        </authorList>
    </citation>
    <scope>IDENTIFICATION</scope>
    <source>
        <strain evidence="3">Guanapo</strain>
    </source>
</reference>
<reference evidence="4" key="1">
    <citation type="submission" date="2013-11" db="EMBL/GenBank/DDBJ databases">
        <title>The genomic landscape of the Guanapo guppy.</title>
        <authorList>
            <person name="Kuenstner A."/>
            <person name="Dreyer C."/>
        </authorList>
    </citation>
    <scope>NUCLEOTIDE SEQUENCE</scope>
    <source>
        <strain evidence="4">Guanapo</strain>
    </source>
</reference>
<dbReference type="CDD" id="cd00037">
    <property type="entry name" value="CLECT"/>
    <property type="match status" value="1"/>
</dbReference>
<organism evidence="3 4">
    <name type="scientific">Poecilia reticulata</name>
    <name type="common">Guppy</name>
    <name type="synonym">Acanthophacelus reticulatus</name>
    <dbReference type="NCBI Taxonomy" id="8081"/>
    <lineage>
        <taxon>Eukaryota</taxon>
        <taxon>Metazoa</taxon>
        <taxon>Chordata</taxon>
        <taxon>Craniata</taxon>
        <taxon>Vertebrata</taxon>
        <taxon>Euteleostomi</taxon>
        <taxon>Actinopterygii</taxon>
        <taxon>Neopterygii</taxon>
        <taxon>Teleostei</taxon>
        <taxon>Neoteleostei</taxon>
        <taxon>Acanthomorphata</taxon>
        <taxon>Ovalentaria</taxon>
        <taxon>Atherinomorphae</taxon>
        <taxon>Cyprinodontiformes</taxon>
        <taxon>Poeciliidae</taxon>
        <taxon>Poeciliinae</taxon>
        <taxon>Poecilia</taxon>
    </lineage>
</organism>
<dbReference type="PANTHER" id="PTHR22803">
    <property type="entry name" value="MANNOSE, PHOSPHOLIPASE, LECTIN RECEPTOR RELATED"/>
    <property type="match status" value="1"/>
</dbReference>
<dbReference type="Proteomes" id="UP000242638">
    <property type="component" value="Unassembled WGS sequence"/>
</dbReference>
<protein>
    <recommendedName>
        <fullName evidence="2">C-type lectin domain-containing protein</fullName>
    </recommendedName>
</protein>
<feature type="signal peptide" evidence="1">
    <location>
        <begin position="1"/>
        <end position="19"/>
    </location>
</feature>
<dbReference type="InterPro" id="IPR016187">
    <property type="entry name" value="CTDL_fold"/>
</dbReference>